<reference evidence="1" key="1">
    <citation type="submission" date="2021-06" db="EMBL/GenBank/DDBJ databases">
        <authorList>
            <person name="Kallberg Y."/>
            <person name="Tangrot J."/>
            <person name="Rosling A."/>
        </authorList>
    </citation>
    <scope>NUCLEOTIDE SEQUENCE</scope>
    <source>
        <strain evidence="1">MA453B</strain>
    </source>
</reference>
<gene>
    <name evidence="1" type="ORF">DERYTH_LOCUS24600</name>
</gene>
<evidence type="ECO:0000313" key="2">
    <source>
        <dbReference type="Proteomes" id="UP000789405"/>
    </source>
</evidence>
<dbReference type="Gene3D" id="3.30.420.10">
    <property type="entry name" value="Ribonuclease H-like superfamily/Ribonuclease H"/>
    <property type="match status" value="1"/>
</dbReference>
<organism evidence="1 2">
    <name type="scientific">Dentiscutata erythropus</name>
    <dbReference type="NCBI Taxonomy" id="1348616"/>
    <lineage>
        <taxon>Eukaryota</taxon>
        <taxon>Fungi</taxon>
        <taxon>Fungi incertae sedis</taxon>
        <taxon>Mucoromycota</taxon>
        <taxon>Glomeromycotina</taxon>
        <taxon>Glomeromycetes</taxon>
        <taxon>Diversisporales</taxon>
        <taxon>Gigasporaceae</taxon>
        <taxon>Dentiscutata</taxon>
    </lineage>
</organism>
<protein>
    <submittedName>
        <fullName evidence="1">24438_t:CDS:1</fullName>
    </submittedName>
</protein>
<dbReference type="SUPFAM" id="SSF53098">
    <property type="entry name" value="Ribonuclease H-like"/>
    <property type="match status" value="1"/>
</dbReference>
<dbReference type="OrthoDB" id="2422627at2759"/>
<sequence>LLPETPEGYHYIVVATDYLIKWPEVHALKSADAESVASFLLDDIICHHGSPRELLFDQDWWKDLIGLFVKYWPNVLDNMMGNGLNLSQWLCSLIELPVYGHDAILSVKTVVITYPAEPTTEAETQDYLF</sequence>
<dbReference type="AlphaFoldDB" id="A0A9N9PBL9"/>
<name>A0A9N9PBL9_9GLOM</name>
<comment type="caution">
    <text evidence="1">The sequence shown here is derived from an EMBL/GenBank/DDBJ whole genome shotgun (WGS) entry which is preliminary data.</text>
</comment>
<dbReference type="Proteomes" id="UP000789405">
    <property type="component" value="Unassembled WGS sequence"/>
</dbReference>
<dbReference type="EMBL" id="CAJVPY010042109">
    <property type="protein sequence ID" value="CAG8807103.1"/>
    <property type="molecule type" value="Genomic_DNA"/>
</dbReference>
<feature type="non-terminal residue" evidence="1">
    <location>
        <position position="129"/>
    </location>
</feature>
<dbReference type="GO" id="GO:0003676">
    <property type="term" value="F:nucleic acid binding"/>
    <property type="evidence" value="ECO:0007669"/>
    <property type="project" value="InterPro"/>
</dbReference>
<dbReference type="InterPro" id="IPR012337">
    <property type="entry name" value="RNaseH-like_sf"/>
</dbReference>
<proteinExistence type="predicted"/>
<dbReference type="InterPro" id="IPR036397">
    <property type="entry name" value="RNaseH_sf"/>
</dbReference>
<evidence type="ECO:0000313" key="1">
    <source>
        <dbReference type="EMBL" id="CAG8807103.1"/>
    </source>
</evidence>
<keyword evidence="2" id="KW-1185">Reference proteome</keyword>
<accession>A0A9N9PBL9</accession>